<reference evidence="2 3" key="1">
    <citation type="submission" date="2024-09" db="EMBL/GenBank/DDBJ databases">
        <authorList>
            <person name="Sun Q."/>
            <person name="Mori K."/>
        </authorList>
    </citation>
    <scope>NUCLEOTIDE SEQUENCE [LARGE SCALE GENOMIC DNA]</scope>
    <source>
        <strain evidence="2 3">KCTC 23315</strain>
    </source>
</reference>
<feature type="signal peptide" evidence="1">
    <location>
        <begin position="1"/>
        <end position="20"/>
    </location>
</feature>
<sequence length="288" mass="32401">MTLSRCWLLFVLIGAAPVWANTPATSTVELHHYDTETIARLNGGGTDGSADIDTNLLIFKALGDAPAVREMPIARTDHMMEQGLPICSLNRVKNKSRDAKFLFSLPVNFYLGYQLYQHANAAPLPASLLNRKNQISSLKQLMQHYPRNQIVIPKTYSFGDALDQAVAEIPPRQITAISTSHYYQQFIAMFETGRADFILLYPTEMQAYLKMTPELQVRHYPLAQAPQFTTGHLMCADTKQTREFVRRVDTALRKLYRDPLFVEANSRTLAASEAAQIRQAIRAQAAVK</sequence>
<comment type="caution">
    <text evidence="2">The sequence shown here is derived from an EMBL/GenBank/DDBJ whole genome shotgun (WGS) entry which is preliminary data.</text>
</comment>
<evidence type="ECO:0008006" key="4">
    <source>
        <dbReference type="Google" id="ProtNLM"/>
    </source>
</evidence>
<dbReference type="EMBL" id="JBHLXP010000003">
    <property type="protein sequence ID" value="MFC0049425.1"/>
    <property type="molecule type" value="Genomic_DNA"/>
</dbReference>
<keyword evidence="3" id="KW-1185">Reference proteome</keyword>
<dbReference type="SUPFAM" id="SSF53850">
    <property type="entry name" value="Periplasmic binding protein-like II"/>
    <property type="match status" value="1"/>
</dbReference>
<keyword evidence="1" id="KW-0732">Signal</keyword>
<protein>
    <recommendedName>
        <fullName evidence="4">Transporter substrate-binding domain-containing protein</fullName>
    </recommendedName>
</protein>
<proteinExistence type="predicted"/>
<feature type="chain" id="PRO_5045415796" description="Transporter substrate-binding domain-containing protein" evidence="1">
    <location>
        <begin position="21"/>
        <end position="288"/>
    </location>
</feature>
<dbReference type="RefSeq" id="WP_377245231.1">
    <property type="nucleotide sequence ID" value="NZ_JBHLXP010000003.1"/>
</dbReference>
<accession>A0ABV6BEZ2</accession>
<dbReference type="Gene3D" id="3.40.190.10">
    <property type="entry name" value="Periplasmic binding protein-like II"/>
    <property type="match status" value="2"/>
</dbReference>
<organism evidence="2 3">
    <name type="scientific">Rheinheimera tilapiae</name>
    <dbReference type="NCBI Taxonomy" id="875043"/>
    <lineage>
        <taxon>Bacteria</taxon>
        <taxon>Pseudomonadati</taxon>
        <taxon>Pseudomonadota</taxon>
        <taxon>Gammaproteobacteria</taxon>
        <taxon>Chromatiales</taxon>
        <taxon>Chromatiaceae</taxon>
        <taxon>Rheinheimera</taxon>
    </lineage>
</organism>
<gene>
    <name evidence="2" type="ORF">ACFFJP_14100</name>
</gene>
<evidence type="ECO:0000313" key="2">
    <source>
        <dbReference type="EMBL" id="MFC0049425.1"/>
    </source>
</evidence>
<evidence type="ECO:0000256" key="1">
    <source>
        <dbReference type="SAM" id="SignalP"/>
    </source>
</evidence>
<evidence type="ECO:0000313" key="3">
    <source>
        <dbReference type="Proteomes" id="UP001589813"/>
    </source>
</evidence>
<name>A0ABV6BEZ2_9GAMM</name>
<dbReference type="Proteomes" id="UP001589813">
    <property type="component" value="Unassembled WGS sequence"/>
</dbReference>